<reference evidence="3 4" key="1">
    <citation type="submission" date="2022-06" db="EMBL/GenBank/DDBJ databases">
        <title>Isolation of gut microbiota from human fecal samples.</title>
        <authorList>
            <person name="Pamer E.G."/>
            <person name="Barat B."/>
            <person name="Waligurski E."/>
            <person name="Medina S."/>
            <person name="Paddock L."/>
            <person name="Mostad J."/>
        </authorList>
    </citation>
    <scope>NUCLEOTIDE SEQUENCE [LARGE SCALE GENOMIC DNA]</scope>
    <source>
        <strain evidence="3 4">DFI.9.90</strain>
    </source>
</reference>
<dbReference type="InterPro" id="IPR037522">
    <property type="entry name" value="HD_GYP_dom"/>
</dbReference>
<organism evidence="3 4">
    <name type="scientific">Cloacibacillus evryensis</name>
    <dbReference type="NCBI Taxonomy" id="508460"/>
    <lineage>
        <taxon>Bacteria</taxon>
        <taxon>Thermotogati</taxon>
        <taxon>Synergistota</taxon>
        <taxon>Synergistia</taxon>
        <taxon>Synergistales</taxon>
        <taxon>Synergistaceae</taxon>
        <taxon>Cloacibacillus</taxon>
    </lineage>
</organism>
<dbReference type="PANTHER" id="PTHR43155:SF1">
    <property type="entry name" value="3'3'-CGAMP-SPECIFIC PHOSPHODIESTERASE 1"/>
    <property type="match status" value="1"/>
</dbReference>
<feature type="domain" description="HD" evidence="1">
    <location>
        <begin position="220"/>
        <end position="341"/>
    </location>
</feature>
<dbReference type="AlphaFoldDB" id="A0AAW5K0M7"/>
<gene>
    <name evidence="3" type="ORF">NE630_02515</name>
</gene>
<dbReference type="SUPFAM" id="SSF109604">
    <property type="entry name" value="HD-domain/PDEase-like"/>
    <property type="match status" value="2"/>
</dbReference>
<sequence length="431" mass="48113">MFVNDSAFSITKDVLSLINDKLIDHGIRTAYILKSMLTLHGGLDREEMKNILFLGIFHDVGANKTEEIANLQKFETTETLPHSIYGYLFLKYLSCLGENAEAVLYHHIAYAERGSCRSKYLNLALKLHLADRVDICALCDASDRSVAESVANLAGEQFDPADIELFKEADERFHIMDNIRGGGYEEDIKGCYRALAFLEDELMDLVQTLVFSIDFRSEQTVLHTIQTANYAAMLGEVLGLRGDDCKKLYYAGLLHDIGKIKVPVAILEKPGGLTREEMAEMRRHATYTRQIIESHVDGEVLEIAARHHEKLNGSGYPDKLTAAELTLPQRIMAVADIASALYSRRSYREKMPKSDVLKIVGEMAGNGQLDSMVVSVMTEKYDEMIEAGAARSSDIVCRYEALKAEYARRIGTHEAGSANTRVSSGFSFNRS</sequence>
<evidence type="ECO:0000259" key="2">
    <source>
        <dbReference type="PROSITE" id="PS51832"/>
    </source>
</evidence>
<dbReference type="InterPro" id="IPR003607">
    <property type="entry name" value="HD/PDEase_dom"/>
</dbReference>
<name>A0AAW5K0M7_9BACT</name>
<dbReference type="Gene3D" id="1.10.3210.10">
    <property type="entry name" value="Hypothetical protein af1432"/>
    <property type="match status" value="2"/>
</dbReference>
<evidence type="ECO:0000313" key="3">
    <source>
        <dbReference type="EMBL" id="MCQ4813294.1"/>
    </source>
</evidence>
<dbReference type="Pfam" id="PF01966">
    <property type="entry name" value="HD"/>
    <property type="match status" value="1"/>
</dbReference>
<dbReference type="PROSITE" id="PS51832">
    <property type="entry name" value="HD_GYP"/>
    <property type="match status" value="1"/>
</dbReference>
<dbReference type="PANTHER" id="PTHR43155">
    <property type="entry name" value="CYCLIC DI-GMP PHOSPHODIESTERASE PA4108-RELATED"/>
    <property type="match status" value="1"/>
</dbReference>
<dbReference type="Pfam" id="PF13487">
    <property type="entry name" value="HD_5"/>
    <property type="match status" value="1"/>
</dbReference>
<dbReference type="SMART" id="SM00471">
    <property type="entry name" value="HDc"/>
    <property type="match status" value="2"/>
</dbReference>
<evidence type="ECO:0000259" key="1">
    <source>
        <dbReference type="PROSITE" id="PS51831"/>
    </source>
</evidence>
<dbReference type="InterPro" id="IPR006675">
    <property type="entry name" value="HDIG_dom"/>
</dbReference>
<dbReference type="Proteomes" id="UP001205919">
    <property type="component" value="Unassembled WGS sequence"/>
</dbReference>
<dbReference type="InterPro" id="IPR006674">
    <property type="entry name" value="HD_domain"/>
</dbReference>
<dbReference type="PROSITE" id="PS51831">
    <property type="entry name" value="HD"/>
    <property type="match status" value="1"/>
</dbReference>
<dbReference type="NCBIfam" id="TIGR00277">
    <property type="entry name" value="HDIG"/>
    <property type="match status" value="1"/>
</dbReference>
<proteinExistence type="predicted"/>
<dbReference type="EMBL" id="JANFYT010000004">
    <property type="protein sequence ID" value="MCQ4813294.1"/>
    <property type="molecule type" value="Genomic_DNA"/>
</dbReference>
<keyword evidence="4" id="KW-1185">Reference proteome</keyword>
<feature type="domain" description="HD-GYP" evidence="2">
    <location>
        <begin position="198"/>
        <end position="393"/>
    </location>
</feature>
<evidence type="ECO:0000313" key="4">
    <source>
        <dbReference type="Proteomes" id="UP001205919"/>
    </source>
</evidence>
<comment type="caution">
    <text evidence="3">The sequence shown here is derived from an EMBL/GenBank/DDBJ whole genome shotgun (WGS) entry which is preliminary data.</text>
</comment>
<dbReference type="CDD" id="cd00077">
    <property type="entry name" value="HDc"/>
    <property type="match status" value="2"/>
</dbReference>
<protein>
    <submittedName>
        <fullName evidence="3">HD domain-containing protein</fullName>
    </submittedName>
</protein>
<accession>A0AAW5K0M7</accession>
<dbReference type="RefSeq" id="WP_008711522.1">
    <property type="nucleotide sequence ID" value="NZ_CABKQM010000008.1"/>
</dbReference>